<accession>A0A644ZV16</accession>
<proteinExistence type="predicted"/>
<protein>
    <submittedName>
        <fullName evidence="1">Uncharacterized protein</fullName>
    </submittedName>
</protein>
<sequence>MDQIRAQKLQKQIAKEAIALLSLGGNAADVQTHEQTVTLMEKAWKLPTEETRRLLDFIKQEKEVIQRLNSGEDVPHIQIDDEDVLANWSGMETLEAAEDLFETSLHLDSYAERRVMFDMADTLRECHNLLDWITLTEDEKRMSELVVK</sequence>
<dbReference type="AlphaFoldDB" id="A0A644ZV16"/>
<evidence type="ECO:0000313" key="1">
    <source>
        <dbReference type="EMBL" id="MPM44607.1"/>
    </source>
</evidence>
<reference evidence="1" key="1">
    <citation type="submission" date="2019-08" db="EMBL/GenBank/DDBJ databases">
        <authorList>
            <person name="Kucharzyk K."/>
            <person name="Murdoch R.W."/>
            <person name="Higgins S."/>
            <person name="Loffler F."/>
        </authorList>
    </citation>
    <scope>NUCLEOTIDE SEQUENCE</scope>
</reference>
<comment type="caution">
    <text evidence="1">The sequence shown here is derived from an EMBL/GenBank/DDBJ whole genome shotgun (WGS) entry which is preliminary data.</text>
</comment>
<name>A0A644ZV16_9ZZZZ</name>
<gene>
    <name evidence="1" type="ORF">SDC9_91286</name>
</gene>
<organism evidence="1">
    <name type="scientific">bioreactor metagenome</name>
    <dbReference type="NCBI Taxonomy" id="1076179"/>
    <lineage>
        <taxon>unclassified sequences</taxon>
        <taxon>metagenomes</taxon>
        <taxon>ecological metagenomes</taxon>
    </lineage>
</organism>
<dbReference type="EMBL" id="VSSQ01010540">
    <property type="protein sequence ID" value="MPM44607.1"/>
    <property type="molecule type" value="Genomic_DNA"/>
</dbReference>